<dbReference type="InterPro" id="IPR000792">
    <property type="entry name" value="Tscrpt_reg_LuxR_C"/>
</dbReference>
<dbReference type="InterPro" id="IPR011006">
    <property type="entry name" value="CheY-like_superfamily"/>
</dbReference>
<dbReference type="InterPro" id="IPR039420">
    <property type="entry name" value="WalR-like"/>
</dbReference>
<keyword evidence="9" id="KW-1185">Reference proteome</keyword>
<evidence type="ECO:0000256" key="2">
    <source>
        <dbReference type="ARBA" id="ARBA00023015"/>
    </source>
</evidence>
<dbReference type="PROSITE" id="PS00622">
    <property type="entry name" value="HTH_LUXR_1"/>
    <property type="match status" value="1"/>
</dbReference>
<dbReference type="OrthoDB" id="9808843at2"/>
<dbReference type="InterPro" id="IPR058245">
    <property type="entry name" value="NreC/VraR/RcsB-like_REC"/>
</dbReference>
<dbReference type="PRINTS" id="PR00038">
    <property type="entry name" value="HTHLUXR"/>
</dbReference>
<evidence type="ECO:0000256" key="3">
    <source>
        <dbReference type="ARBA" id="ARBA00023125"/>
    </source>
</evidence>
<evidence type="ECO:0000256" key="5">
    <source>
        <dbReference type="PROSITE-ProRule" id="PRU00169"/>
    </source>
</evidence>
<dbReference type="SUPFAM" id="SSF52172">
    <property type="entry name" value="CheY-like"/>
    <property type="match status" value="1"/>
</dbReference>
<dbReference type="InterPro" id="IPR016032">
    <property type="entry name" value="Sig_transdc_resp-reg_C-effctor"/>
</dbReference>
<evidence type="ECO:0000259" key="6">
    <source>
        <dbReference type="PROSITE" id="PS50043"/>
    </source>
</evidence>
<dbReference type="Pfam" id="PF00072">
    <property type="entry name" value="Response_reg"/>
    <property type="match status" value="1"/>
</dbReference>
<dbReference type="InterPro" id="IPR001789">
    <property type="entry name" value="Sig_transdc_resp-reg_receiver"/>
</dbReference>
<evidence type="ECO:0000256" key="1">
    <source>
        <dbReference type="ARBA" id="ARBA00022553"/>
    </source>
</evidence>
<feature type="domain" description="Response regulatory" evidence="7">
    <location>
        <begin position="2"/>
        <end position="122"/>
    </location>
</feature>
<feature type="modified residue" description="4-aspartylphosphate" evidence="5">
    <location>
        <position position="52"/>
    </location>
</feature>
<dbReference type="CDD" id="cd17535">
    <property type="entry name" value="REC_NarL-like"/>
    <property type="match status" value="1"/>
</dbReference>
<evidence type="ECO:0000256" key="4">
    <source>
        <dbReference type="ARBA" id="ARBA00023163"/>
    </source>
</evidence>
<keyword evidence="1 5" id="KW-0597">Phosphoprotein</keyword>
<evidence type="ECO:0000313" key="9">
    <source>
        <dbReference type="Proteomes" id="UP000292935"/>
    </source>
</evidence>
<protein>
    <submittedName>
        <fullName evidence="8">Response regulator transcription factor</fullName>
    </submittedName>
</protein>
<keyword evidence="2" id="KW-0805">Transcription regulation</keyword>
<dbReference type="Gene3D" id="3.40.50.2300">
    <property type="match status" value="1"/>
</dbReference>
<dbReference type="GO" id="GO:0000160">
    <property type="term" value="P:phosphorelay signal transduction system"/>
    <property type="evidence" value="ECO:0007669"/>
    <property type="project" value="InterPro"/>
</dbReference>
<organism evidence="8 9">
    <name type="scientific">Agromyces fucosus</name>
    <dbReference type="NCBI Taxonomy" id="41985"/>
    <lineage>
        <taxon>Bacteria</taxon>
        <taxon>Bacillati</taxon>
        <taxon>Actinomycetota</taxon>
        <taxon>Actinomycetes</taxon>
        <taxon>Micrococcales</taxon>
        <taxon>Microbacteriaceae</taxon>
        <taxon>Agromyces</taxon>
    </lineage>
</organism>
<keyword evidence="4" id="KW-0804">Transcription</keyword>
<evidence type="ECO:0000313" key="8">
    <source>
        <dbReference type="EMBL" id="RXZ48859.1"/>
    </source>
</evidence>
<dbReference type="CDD" id="cd06170">
    <property type="entry name" value="LuxR_C_like"/>
    <property type="match status" value="1"/>
</dbReference>
<dbReference type="PANTHER" id="PTHR43214:SF24">
    <property type="entry name" value="TRANSCRIPTIONAL REGULATORY PROTEIN NARL-RELATED"/>
    <property type="match status" value="1"/>
</dbReference>
<gene>
    <name evidence="8" type="ORF">ESP57_07725</name>
</gene>
<dbReference type="Pfam" id="PF00196">
    <property type="entry name" value="GerE"/>
    <property type="match status" value="1"/>
</dbReference>
<evidence type="ECO:0000259" key="7">
    <source>
        <dbReference type="PROSITE" id="PS50110"/>
    </source>
</evidence>
<dbReference type="EMBL" id="SDPO01000002">
    <property type="protein sequence ID" value="RXZ48859.1"/>
    <property type="molecule type" value="Genomic_DNA"/>
</dbReference>
<dbReference type="Proteomes" id="UP000292935">
    <property type="component" value="Unassembled WGS sequence"/>
</dbReference>
<dbReference type="GO" id="GO:0006355">
    <property type="term" value="P:regulation of DNA-templated transcription"/>
    <property type="evidence" value="ECO:0007669"/>
    <property type="project" value="InterPro"/>
</dbReference>
<dbReference type="PANTHER" id="PTHR43214">
    <property type="entry name" value="TWO-COMPONENT RESPONSE REGULATOR"/>
    <property type="match status" value="1"/>
</dbReference>
<accession>A0A4Q2JQ68</accession>
<dbReference type="SMART" id="SM00421">
    <property type="entry name" value="HTH_LUXR"/>
    <property type="match status" value="1"/>
</dbReference>
<dbReference type="RefSeq" id="WP_129231147.1">
    <property type="nucleotide sequence ID" value="NZ_SDPO01000002.1"/>
</dbReference>
<sequence>MRVAVAEDSAIIRDGLVALLAGRGVEVTGAVGDGDSLVALVAQDPPDVVISDIRMPPGHSDEGLRAALRIKREHPATGVLLFSQYAETRYARTLLDASSEGVGYLLKDRVADVSTFIESVRQVAAGHVVLDPEVVTSLLGRRRADGPLAMLTDRELEILRLMAEGRSNSAIAVALFLSPGTVEKHITSIFGKLALPASSDDHRRVLAVLRFLAAGNASAE</sequence>
<dbReference type="SMART" id="SM00448">
    <property type="entry name" value="REC"/>
    <property type="match status" value="1"/>
</dbReference>
<dbReference type="PROSITE" id="PS50110">
    <property type="entry name" value="RESPONSE_REGULATORY"/>
    <property type="match status" value="1"/>
</dbReference>
<dbReference type="SUPFAM" id="SSF46894">
    <property type="entry name" value="C-terminal effector domain of the bipartite response regulators"/>
    <property type="match status" value="1"/>
</dbReference>
<dbReference type="GO" id="GO:0003677">
    <property type="term" value="F:DNA binding"/>
    <property type="evidence" value="ECO:0007669"/>
    <property type="project" value="UniProtKB-KW"/>
</dbReference>
<dbReference type="AlphaFoldDB" id="A0A4Q2JQ68"/>
<name>A0A4Q2JQ68_9MICO</name>
<keyword evidence="3" id="KW-0238">DNA-binding</keyword>
<proteinExistence type="predicted"/>
<feature type="domain" description="HTH luxR-type" evidence="6">
    <location>
        <begin position="144"/>
        <end position="215"/>
    </location>
</feature>
<dbReference type="PROSITE" id="PS50043">
    <property type="entry name" value="HTH_LUXR_2"/>
    <property type="match status" value="1"/>
</dbReference>
<reference evidence="8 9" key="1">
    <citation type="submission" date="2019-01" db="EMBL/GenBank/DDBJ databases">
        <authorList>
            <person name="Li J."/>
        </authorList>
    </citation>
    <scope>NUCLEOTIDE SEQUENCE [LARGE SCALE GENOMIC DNA]</scope>
    <source>
        <strain evidence="8 9">CCUG 35506</strain>
    </source>
</reference>
<comment type="caution">
    <text evidence="8">The sequence shown here is derived from an EMBL/GenBank/DDBJ whole genome shotgun (WGS) entry which is preliminary data.</text>
</comment>